<dbReference type="PANTHER" id="PTHR43235">
    <property type="entry name" value="GLUTAMINE AMIDOTRANSFERASE PB2B2.05-RELATED"/>
    <property type="match status" value="1"/>
</dbReference>
<dbReference type="PANTHER" id="PTHR43235:SF1">
    <property type="entry name" value="GLUTAMINE AMIDOTRANSFERASE PB2B2.05-RELATED"/>
    <property type="match status" value="1"/>
</dbReference>
<organism evidence="1 2">
    <name type="scientific">Alitiscatomonas aceti</name>
    <dbReference type="NCBI Taxonomy" id="2981724"/>
    <lineage>
        <taxon>Bacteria</taxon>
        <taxon>Bacillati</taxon>
        <taxon>Bacillota</taxon>
        <taxon>Clostridia</taxon>
        <taxon>Lachnospirales</taxon>
        <taxon>Lachnospiraceae</taxon>
        <taxon>Alitiscatomonas</taxon>
    </lineage>
</organism>
<evidence type="ECO:0000313" key="1">
    <source>
        <dbReference type="EMBL" id="MCU6801340.1"/>
    </source>
</evidence>
<dbReference type="InterPro" id="IPR011697">
    <property type="entry name" value="Peptidase_C26"/>
</dbReference>
<dbReference type="Proteomes" id="UP001652395">
    <property type="component" value="Unassembled WGS sequence"/>
</dbReference>
<gene>
    <name evidence="1" type="ORF">OCV69_15660</name>
</gene>
<dbReference type="GO" id="GO:0016787">
    <property type="term" value="F:hydrolase activity"/>
    <property type="evidence" value="ECO:0007669"/>
    <property type="project" value="UniProtKB-KW"/>
</dbReference>
<dbReference type="InterPro" id="IPR029062">
    <property type="entry name" value="Class_I_gatase-like"/>
</dbReference>
<comment type="caution">
    <text evidence="1">The sequence shown here is derived from an EMBL/GenBank/DDBJ whole genome shotgun (WGS) entry which is preliminary data.</text>
</comment>
<dbReference type="Gene3D" id="3.40.50.880">
    <property type="match status" value="1"/>
</dbReference>
<dbReference type="Pfam" id="PF07722">
    <property type="entry name" value="Peptidase_C26"/>
    <property type="match status" value="1"/>
</dbReference>
<dbReference type="SUPFAM" id="SSF52317">
    <property type="entry name" value="Class I glutamine amidotransferase-like"/>
    <property type="match status" value="1"/>
</dbReference>
<evidence type="ECO:0000313" key="2">
    <source>
        <dbReference type="Proteomes" id="UP001652395"/>
    </source>
</evidence>
<accession>A0ABT2V372</accession>
<dbReference type="EMBL" id="JAOQJF010000051">
    <property type="protein sequence ID" value="MCU6801340.1"/>
    <property type="molecule type" value="Genomic_DNA"/>
</dbReference>
<dbReference type="InterPro" id="IPR044668">
    <property type="entry name" value="PuuD-like"/>
</dbReference>
<dbReference type="RefSeq" id="WP_262563224.1">
    <property type="nucleotide sequence ID" value="NZ_JAOQJF010000051.1"/>
</dbReference>
<proteinExistence type="predicted"/>
<sequence>MGKIILVTGMLGNNSRGVPSFILNTAYMNAIVAAGGVPVMMGSTKLAAEYAEMADGLLITGGESVHPSRFGDTFNNLADGDANVAHNLKAGCNVIRDEMEFAAFEEFFKRKKPIMGICRGHQLVNAALGGHNMLNFPRKHAVEHSEGIQHEIVAEEGSILNRLYGPKLLVNSFHRDCADAVGPDVKVTARSLDGIIEAIEHKTLPVFSVQFHPERMRGDAPNPAFGPDGTELFKYFVDLC</sequence>
<dbReference type="PROSITE" id="PS51273">
    <property type="entry name" value="GATASE_TYPE_1"/>
    <property type="match status" value="1"/>
</dbReference>
<protein>
    <submittedName>
        <fullName evidence="1">Gamma-glutamyl-gamma-aminobutyrate hydrolase family protein</fullName>
    </submittedName>
</protein>
<keyword evidence="1" id="KW-0378">Hydrolase</keyword>
<name>A0ABT2V372_9FIRM</name>
<reference evidence="1 2" key="1">
    <citation type="journal article" date="2021" name="ISME Commun">
        <title>Automated analysis of genomic sequences facilitates high-throughput and comprehensive description of bacteria.</title>
        <authorList>
            <person name="Hitch T.C.A."/>
        </authorList>
    </citation>
    <scope>NUCLEOTIDE SEQUENCE [LARGE SCALE GENOMIC DNA]</scope>
    <source>
        <strain evidence="2">f_CCE</strain>
    </source>
</reference>
<keyword evidence="2" id="KW-1185">Reference proteome</keyword>